<reference evidence="3" key="1">
    <citation type="journal article" date="2024" name="IScience">
        <title>Strigolactones Initiate the Formation of Haustorium-like Structures in Castilleja.</title>
        <authorList>
            <person name="Buerger M."/>
            <person name="Peterson D."/>
            <person name="Chory J."/>
        </authorList>
    </citation>
    <scope>NUCLEOTIDE SEQUENCE [LARGE SCALE GENOMIC DNA]</scope>
</reference>
<dbReference type="PANTHER" id="PTHR20921">
    <property type="entry name" value="TRANSMEMBRANE PROTEIN 222"/>
    <property type="match status" value="1"/>
</dbReference>
<keyword evidence="1" id="KW-0812">Transmembrane</keyword>
<protein>
    <submittedName>
        <fullName evidence="2">Uncharacterized protein</fullName>
    </submittedName>
</protein>
<gene>
    <name evidence="2" type="ORF">CASFOL_012100</name>
</gene>
<proteinExistence type="predicted"/>
<dbReference type="PANTHER" id="PTHR20921:SF0">
    <property type="entry name" value="TRANSMEMBRANE PROTEIN 222"/>
    <property type="match status" value="1"/>
</dbReference>
<feature type="transmembrane region" description="Helical" evidence="1">
    <location>
        <begin position="157"/>
        <end position="178"/>
    </location>
</feature>
<name>A0ABD3DPE4_9LAMI</name>
<comment type="caution">
    <text evidence="2">The sequence shown here is derived from an EMBL/GenBank/DDBJ whole genome shotgun (WGS) entry which is preliminary data.</text>
</comment>
<keyword evidence="1" id="KW-1133">Transmembrane helix</keyword>
<dbReference type="AlphaFoldDB" id="A0ABD3DPE4"/>
<organism evidence="2 3">
    <name type="scientific">Castilleja foliolosa</name>
    <dbReference type="NCBI Taxonomy" id="1961234"/>
    <lineage>
        <taxon>Eukaryota</taxon>
        <taxon>Viridiplantae</taxon>
        <taxon>Streptophyta</taxon>
        <taxon>Embryophyta</taxon>
        <taxon>Tracheophyta</taxon>
        <taxon>Spermatophyta</taxon>
        <taxon>Magnoliopsida</taxon>
        <taxon>eudicotyledons</taxon>
        <taxon>Gunneridae</taxon>
        <taxon>Pentapetalae</taxon>
        <taxon>asterids</taxon>
        <taxon>lamiids</taxon>
        <taxon>Lamiales</taxon>
        <taxon>Orobanchaceae</taxon>
        <taxon>Pedicularideae</taxon>
        <taxon>Castillejinae</taxon>
        <taxon>Castilleja</taxon>
    </lineage>
</organism>
<sequence length="213" mass="24168">MGSNGEEHSLMVEEDRAEIDPKRSRFPYCIVWSPLPVLSWFFPCIGHIGICREDGVILDFAGPNFICVDSFAFGPPTRYIRLSKEQCCSLLNRDEIKIVSWDDVLGKSTREYQHQSYNILTCNCHSFVANCLNRLNFEAGNWNVVNLALLILIKGRFVSKLAILQTYSPFVVVFGFGLALGGQTFLTCLAIFDFLLVGWFLVATYCIRKLVYV</sequence>
<dbReference type="Proteomes" id="UP001632038">
    <property type="component" value="Unassembled WGS sequence"/>
</dbReference>
<keyword evidence="1" id="KW-0472">Membrane</keyword>
<evidence type="ECO:0000313" key="2">
    <source>
        <dbReference type="EMBL" id="KAL3644168.1"/>
    </source>
</evidence>
<accession>A0ABD3DPE4</accession>
<dbReference type="Pfam" id="PF05608">
    <property type="entry name" value="RTE1"/>
    <property type="match status" value="1"/>
</dbReference>
<dbReference type="InterPro" id="IPR008496">
    <property type="entry name" value="TMEM222/RTE1"/>
</dbReference>
<evidence type="ECO:0000256" key="1">
    <source>
        <dbReference type="SAM" id="Phobius"/>
    </source>
</evidence>
<evidence type="ECO:0000313" key="3">
    <source>
        <dbReference type="Proteomes" id="UP001632038"/>
    </source>
</evidence>
<keyword evidence="3" id="KW-1185">Reference proteome</keyword>
<dbReference type="EMBL" id="JAVIJP010000015">
    <property type="protein sequence ID" value="KAL3644168.1"/>
    <property type="molecule type" value="Genomic_DNA"/>
</dbReference>
<feature type="transmembrane region" description="Helical" evidence="1">
    <location>
        <begin position="184"/>
        <end position="207"/>
    </location>
</feature>